<reference evidence="4" key="1">
    <citation type="submission" date="2020-06" db="EMBL/GenBank/DDBJ databases">
        <authorList>
            <consortium name="Plant Systems Biology data submission"/>
        </authorList>
    </citation>
    <scope>NUCLEOTIDE SEQUENCE</scope>
    <source>
        <strain evidence="4">D6</strain>
    </source>
</reference>
<name>A0A9N8H702_9STRA</name>
<gene>
    <name evidence="4" type="ORF">SEMRO_187_G080900.1</name>
</gene>
<feature type="compositionally biased region" description="Basic and acidic residues" evidence="3">
    <location>
        <begin position="306"/>
        <end position="335"/>
    </location>
</feature>
<evidence type="ECO:0000256" key="3">
    <source>
        <dbReference type="SAM" id="MobiDB-lite"/>
    </source>
</evidence>
<feature type="compositionally biased region" description="Polar residues" evidence="3">
    <location>
        <begin position="277"/>
        <end position="300"/>
    </location>
</feature>
<keyword evidence="2" id="KW-0677">Repeat</keyword>
<evidence type="ECO:0000313" key="4">
    <source>
        <dbReference type="EMBL" id="CAB9504143.1"/>
    </source>
</evidence>
<feature type="region of interest" description="Disordered" evidence="3">
    <location>
        <begin position="264"/>
        <end position="335"/>
    </location>
</feature>
<dbReference type="AlphaFoldDB" id="A0A9N8H702"/>
<accession>A0A9N8H702</accession>
<keyword evidence="1" id="KW-0813">Transport</keyword>
<keyword evidence="5" id="KW-1185">Reference proteome</keyword>
<dbReference type="EMBL" id="CAICTM010000186">
    <property type="protein sequence ID" value="CAB9504143.1"/>
    <property type="molecule type" value="Genomic_DNA"/>
</dbReference>
<evidence type="ECO:0000256" key="2">
    <source>
        <dbReference type="ARBA" id="ARBA00022737"/>
    </source>
</evidence>
<protein>
    <submittedName>
        <fullName evidence="4">Mannose-P-dolichol utilization defect 1 protein</fullName>
    </submittedName>
</protein>
<organism evidence="4 5">
    <name type="scientific">Seminavis robusta</name>
    <dbReference type="NCBI Taxonomy" id="568900"/>
    <lineage>
        <taxon>Eukaryota</taxon>
        <taxon>Sar</taxon>
        <taxon>Stramenopiles</taxon>
        <taxon>Ochrophyta</taxon>
        <taxon>Bacillariophyta</taxon>
        <taxon>Bacillariophyceae</taxon>
        <taxon>Bacillariophycidae</taxon>
        <taxon>Naviculales</taxon>
        <taxon>Naviculaceae</taxon>
        <taxon>Seminavis</taxon>
    </lineage>
</organism>
<dbReference type="Proteomes" id="UP001153069">
    <property type="component" value="Unassembled WGS sequence"/>
</dbReference>
<proteinExistence type="predicted"/>
<dbReference type="InterPro" id="IPR016817">
    <property type="entry name" value="MannP-dilichol_defect-1"/>
</dbReference>
<dbReference type="PANTHER" id="PTHR12226">
    <property type="entry name" value="MANNOSE-P-DOLICHOL UTILIZATION DEFECT 1 LEC35 -RELATED"/>
    <property type="match status" value="1"/>
</dbReference>
<comment type="caution">
    <text evidence="4">The sequence shown here is derived from an EMBL/GenBank/DDBJ whole genome shotgun (WGS) entry which is preliminary data.</text>
</comment>
<evidence type="ECO:0000313" key="5">
    <source>
        <dbReference type="Proteomes" id="UP001153069"/>
    </source>
</evidence>
<dbReference type="PANTHER" id="PTHR12226:SF2">
    <property type="entry name" value="MANNOSE-P-DOLICHOL UTILIZATION DEFECT 1 PROTEIN"/>
    <property type="match status" value="1"/>
</dbReference>
<dbReference type="OrthoDB" id="271506at2759"/>
<evidence type="ECO:0000256" key="1">
    <source>
        <dbReference type="ARBA" id="ARBA00022448"/>
    </source>
</evidence>
<sequence>MISLSSLPLVTPLARWMWTLDAEDSTTTTAAAEDLYVTCLHQVETLAVYDFATKGCLSVAASRILGIGIIVAACFNKAPTLMNMLEAQSAEGFSPMSLYTEVFYYINSSIYSVQLGYPFTAYGENLVLLIQTMVQVVLMWKFSKTSPREQAIATLLGVVYSAACCFLPQGYRYLLHAMNDVIIIYSGGLQVMETYRVKHTGAQSIVTTSMNLAGELLRIFTTFEEAQGDWNMILNFAFCASISVMMFSQYWWYQANTDKFYKQQQPQRQAALKTPSDEQSNNGHASIHIMNSASNGSHDNMQPPESLKDLKSEAPPKVLEDRFSRSPLKIDDKFE</sequence>